<sequence length="661" mass="74245">MATLLQDLLSGSRHGPSDSLASTFRSCARNPSETISTRLRGMLDTFYQHYKEPGEENCYLDRERGVRFSHQAGALYYRVLEAVINQERLRLRAKDLSGILEHDLFQRSLVACCLEMVMFSHQPTDSFCFPLVIEIFSLAPYYFYKVIEPVLRAEEGLPPRVVRHLNDIEEQVLESLAWRRDSPLWENIRNTQEHVPACQQVMPPQYLEDTDKESKASANPSHPTPSCVSGPHGDRLNSPITLDDRYGSPPVGSDVVVGCATPVRPPPPPSVIVTAKTVVTVASATVTTNNGQSVTIPVQGLVNDRGGITLIPVHLSIVRQPVHLQQMSSASKQQPQASVPNKPQRGGSLSLFLRKVYHLASRRLRDICVKLGICEELRLKIWTCFEYALVHCTDLMLDRHLDQILMCAIYIMTKVTKEDMTFKHIMKCYKAQPHASKSVYRSVLIGRNTSSSQNSPGGLSRENNSEDSSSSLLISQAPPTQPTVPRTLFRPGQEERGHLICFYNIVFSKQMKHFALRYSLSSLTTAGVETPPLSPYPCQCIGAPRRFRPHNHHSLYISSYKPSTPPSTPHSPCPGVLYYISRSPSERLQEINNMIRTGVSSTKRGRTQHEEGEEDCGPLVKRPCQKRPSAWQRRLRDMVNVQARSRAQNQQHAQSSAKAQH</sequence>
<feature type="region of interest" description="Disordered" evidence="3">
    <location>
        <begin position="600"/>
        <end position="661"/>
    </location>
</feature>
<dbReference type="SUPFAM" id="SSF47954">
    <property type="entry name" value="Cyclin-like"/>
    <property type="match status" value="2"/>
</dbReference>
<evidence type="ECO:0008006" key="9">
    <source>
        <dbReference type="Google" id="ProtNLM"/>
    </source>
</evidence>
<dbReference type="GO" id="GO:0000785">
    <property type="term" value="C:chromatin"/>
    <property type="evidence" value="ECO:0007669"/>
    <property type="project" value="TreeGrafter"/>
</dbReference>
<evidence type="ECO:0000256" key="3">
    <source>
        <dbReference type="SAM" id="MobiDB-lite"/>
    </source>
</evidence>
<dbReference type="GO" id="GO:0005667">
    <property type="term" value="C:transcription regulator complex"/>
    <property type="evidence" value="ECO:0007669"/>
    <property type="project" value="TreeGrafter"/>
</dbReference>
<dbReference type="InterPro" id="IPR002720">
    <property type="entry name" value="RB_A"/>
</dbReference>
<dbReference type="GO" id="GO:0006325">
    <property type="term" value="P:chromatin organization"/>
    <property type="evidence" value="ECO:0007669"/>
    <property type="project" value="UniProtKB-KW"/>
</dbReference>
<reference evidence="7" key="3">
    <citation type="submission" date="2025-08" db="UniProtKB">
        <authorList>
            <consortium name="Ensembl"/>
        </authorList>
    </citation>
    <scope>IDENTIFICATION</scope>
</reference>
<dbReference type="GO" id="GO:0000977">
    <property type="term" value="F:RNA polymerase II transcription regulatory region sequence-specific DNA binding"/>
    <property type="evidence" value="ECO:0007669"/>
    <property type="project" value="TreeGrafter"/>
</dbReference>
<dbReference type="KEGG" id="els:105023450"/>
<dbReference type="InParanoid" id="A0A3P8XMY1"/>
<dbReference type="Ensembl" id="ENSELUT00000011355.3">
    <property type="protein sequence ID" value="ENSELUP00000005019.3"/>
    <property type="gene ID" value="ENSELUG00000006100.3"/>
</dbReference>
<dbReference type="STRING" id="8010.ENSELUP00000005019"/>
<dbReference type="OrthoDB" id="844594at2759"/>
<feature type="compositionally biased region" description="Low complexity" evidence="3">
    <location>
        <begin position="642"/>
        <end position="661"/>
    </location>
</feature>
<dbReference type="SMART" id="SM00385">
    <property type="entry name" value="CYCLIN"/>
    <property type="match status" value="1"/>
</dbReference>
<dbReference type="OMA" id="PQWRIEM"/>
<dbReference type="GeneID" id="105023450"/>
<evidence type="ECO:0000259" key="6">
    <source>
        <dbReference type="SMART" id="SM01369"/>
    </source>
</evidence>
<dbReference type="GO" id="GO:0030154">
    <property type="term" value="P:cell differentiation"/>
    <property type="evidence" value="ECO:0007669"/>
    <property type="project" value="TreeGrafter"/>
</dbReference>
<keyword evidence="2" id="KW-0156">Chromatin regulator</keyword>
<dbReference type="PANTHER" id="PTHR13742:SF8">
    <property type="entry name" value="RETINOBLASTOMA-LIKE PROTEIN 2"/>
    <property type="match status" value="1"/>
</dbReference>
<dbReference type="Pfam" id="PF01858">
    <property type="entry name" value="RB_A"/>
    <property type="match status" value="1"/>
</dbReference>
<name>A0A3P8XMY1_ESOLU</name>
<dbReference type="RefSeq" id="XP_012993190.2">
    <property type="nucleotide sequence ID" value="XM_013137736.4"/>
</dbReference>
<dbReference type="GO" id="GO:2000134">
    <property type="term" value="P:negative regulation of G1/S transition of mitotic cell cycle"/>
    <property type="evidence" value="ECO:0007669"/>
    <property type="project" value="TreeGrafter"/>
</dbReference>
<evidence type="ECO:0000259" key="5">
    <source>
        <dbReference type="SMART" id="SM01368"/>
    </source>
</evidence>
<keyword evidence="1" id="KW-0597">Phosphoprotein</keyword>
<dbReference type="Proteomes" id="UP000265140">
    <property type="component" value="Chromosome 2"/>
</dbReference>
<reference evidence="8" key="1">
    <citation type="journal article" date="2014" name="PLoS ONE">
        <title>The genome and linkage map of the northern pike (Esox lucius): conserved synteny revealed between the salmonid sister group and the Neoteleostei.</title>
        <authorList>
            <person name="Rondeau E.B."/>
            <person name="Minkley D.R."/>
            <person name="Leong J.S."/>
            <person name="Messmer A.M."/>
            <person name="Jantzen J.R."/>
            <person name="von Schalburg K.R."/>
            <person name="Lemon C."/>
            <person name="Bird N.H."/>
            <person name="Koop B.F."/>
        </authorList>
    </citation>
    <scope>NUCLEOTIDE SEQUENCE</scope>
</reference>
<reference evidence="7" key="4">
    <citation type="submission" date="2025-09" db="UniProtKB">
        <authorList>
            <consortium name="Ensembl"/>
        </authorList>
    </citation>
    <scope>IDENTIFICATION</scope>
</reference>
<feature type="compositionally biased region" description="Polar residues" evidence="3">
    <location>
        <begin position="448"/>
        <end position="457"/>
    </location>
</feature>
<evidence type="ECO:0000313" key="7">
    <source>
        <dbReference type="Ensembl" id="ENSELUP00000005019.3"/>
    </source>
</evidence>
<evidence type="ECO:0000313" key="8">
    <source>
        <dbReference type="Proteomes" id="UP000265140"/>
    </source>
</evidence>
<dbReference type="InterPro" id="IPR015030">
    <property type="entry name" value="RB_C"/>
</dbReference>
<dbReference type="InterPro" id="IPR002719">
    <property type="entry name" value="RB_B"/>
</dbReference>
<dbReference type="AlphaFoldDB" id="A0A3P8XMY1"/>
<dbReference type="GO" id="GO:0005634">
    <property type="term" value="C:nucleus"/>
    <property type="evidence" value="ECO:0007669"/>
    <property type="project" value="InterPro"/>
</dbReference>
<dbReference type="PANTHER" id="PTHR13742">
    <property type="entry name" value="RETINOBLASTOMA-ASSOCIATED PROTEIN RB -RELATED"/>
    <property type="match status" value="1"/>
</dbReference>
<feature type="domain" description="Retinoblastoma-associated protein C-terminal" evidence="6">
    <location>
        <begin position="522"/>
        <end position="661"/>
    </location>
</feature>
<protein>
    <recommendedName>
        <fullName evidence="9">Retinoblastoma-like 2 (p130)</fullName>
    </recommendedName>
</protein>
<feature type="region of interest" description="Disordered" evidence="3">
    <location>
        <begin position="448"/>
        <end position="489"/>
    </location>
</feature>
<evidence type="ECO:0000256" key="1">
    <source>
        <dbReference type="ARBA" id="ARBA00022553"/>
    </source>
</evidence>
<keyword evidence="8" id="KW-1185">Reference proteome</keyword>
<dbReference type="Gene3D" id="1.10.472.10">
    <property type="entry name" value="Cyclin-like"/>
    <property type="match status" value="2"/>
</dbReference>
<feature type="compositionally biased region" description="Low complexity" evidence="3">
    <location>
        <begin position="459"/>
        <end position="475"/>
    </location>
</feature>
<dbReference type="InterPro" id="IPR036915">
    <property type="entry name" value="Cyclin-like_sf"/>
</dbReference>
<dbReference type="GeneTree" id="ENSGT00950000183202"/>
<dbReference type="SMART" id="SM01368">
    <property type="entry name" value="RB_A"/>
    <property type="match status" value="1"/>
</dbReference>
<evidence type="ECO:0000259" key="4">
    <source>
        <dbReference type="SMART" id="SM00385"/>
    </source>
</evidence>
<feature type="region of interest" description="Disordered" evidence="3">
    <location>
        <begin position="207"/>
        <end position="247"/>
    </location>
</feature>
<evidence type="ECO:0000256" key="2">
    <source>
        <dbReference type="ARBA" id="ARBA00022853"/>
    </source>
</evidence>
<feature type="compositionally biased region" description="Polar residues" evidence="3">
    <location>
        <begin position="216"/>
        <end position="227"/>
    </location>
</feature>
<organism evidence="7 8">
    <name type="scientific">Esox lucius</name>
    <name type="common">Northern pike</name>
    <dbReference type="NCBI Taxonomy" id="8010"/>
    <lineage>
        <taxon>Eukaryota</taxon>
        <taxon>Metazoa</taxon>
        <taxon>Chordata</taxon>
        <taxon>Craniata</taxon>
        <taxon>Vertebrata</taxon>
        <taxon>Euteleostomi</taxon>
        <taxon>Actinopterygii</taxon>
        <taxon>Neopterygii</taxon>
        <taxon>Teleostei</taxon>
        <taxon>Protacanthopterygii</taxon>
        <taxon>Esociformes</taxon>
        <taxon>Esocidae</taxon>
        <taxon>Esox</taxon>
    </lineage>
</organism>
<dbReference type="InterPro" id="IPR013763">
    <property type="entry name" value="Cyclin-like_dom"/>
</dbReference>
<reference evidence="7" key="2">
    <citation type="submission" date="2020-02" db="EMBL/GenBank/DDBJ databases">
        <title>Esox lucius (northern pike) genome, fEsoLuc1, primary haplotype.</title>
        <authorList>
            <person name="Myers G."/>
            <person name="Karagic N."/>
            <person name="Meyer A."/>
            <person name="Pippel M."/>
            <person name="Reichard M."/>
            <person name="Winkler S."/>
            <person name="Tracey A."/>
            <person name="Sims Y."/>
            <person name="Howe K."/>
            <person name="Rhie A."/>
            <person name="Formenti G."/>
            <person name="Durbin R."/>
            <person name="Fedrigo O."/>
            <person name="Jarvis E.D."/>
        </authorList>
    </citation>
    <scope>NUCLEOTIDE SEQUENCE [LARGE SCALE GENOMIC DNA]</scope>
</reference>
<dbReference type="GO" id="GO:0006357">
    <property type="term" value="P:regulation of transcription by RNA polymerase II"/>
    <property type="evidence" value="ECO:0007669"/>
    <property type="project" value="InterPro"/>
</dbReference>
<dbReference type="Bgee" id="ENSELUG00000006100">
    <property type="expression patterns" value="Expressed in head kidney and 13 other cell types or tissues"/>
</dbReference>
<dbReference type="SMART" id="SM01369">
    <property type="entry name" value="Rb_C"/>
    <property type="match status" value="1"/>
</dbReference>
<feature type="domain" description="Cyclin-like" evidence="4">
    <location>
        <begin position="362"/>
        <end position="445"/>
    </location>
</feature>
<feature type="domain" description="Retinoblastoma-associated protein A-box" evidence="5">
    <location>
        <begin position="2"/>
        <end position="188"/>
    </location>
</feature>
<proteinExistence type="predicted"/>
<dbReference type="InterPro" id="IPR028309">
    <property type="entry name" value="RB_fam"/>
</dbReference>
<dbReference type="Pfam" id="PF01857">
    <property type="entry name" value="RB_B"/>
    <property type="match status" value="1"/>
</dbReference>
<accession>A0A3P8XMY1</accession>